<dbReference type="GO" id="GO:0005737">
    <property type="term" value="C:cytoplasm"/>
    <property type="evidence" value="ECO:0007669"/>
    <property type="project" value="TreeGrafter"/>
</dbReference>
<evidence type="ECO:0000313" key="9">
    <source>
        <dbReference type="EMBL" id="CAI4004095.1"/>
    </source>
</evidence>
<comment type="similarity">
    <text evidence="1 4 7">Belongs to the aldehyde dehydrogenase family.</text>
</comment>
<evidence type="ECO:0000256" key="6">
    <source>
        <dbReference type="PROSITE-ProRule" id="PRU10007"/>
    </source>
</evidence>
<dbReference type="PANTHER" id="PTHR43570:SF16">
    <property type="entry name" value="ALDEHYDE DEHYDROGENASE TYPE III, ISOFORM Q"/>
    <property type="match status" value="1"/>
</dbReference>
<reference evidence="9" key="1">
    <citation type="submission" date="2022-10" db="EMBL/GenBank/DDBJ databases">
        <authorList>
            <person name="Chen Y."/>
            <person name="Dougan E. K."/>
            <person name="Chan C."/>
            <person name="Rhodes N."/>
            <person name="Thang M."/>
        </authorList>
    </citation>
    <scope>NUCLEOTIDE SEQUENCE</scope>
</reference>
<dbReference type="Pfam" id="PF00171">
    <property type="entry name" value="Aldedh"/>
    <property type="match status" value="1"/>
</dbReference>
<evidence type="ECO:0000256" key="4">
    <source>
        <dbReference type="PIRNR" id="PIRNR036492"/>
    </source>
</evidence>
<dbReference type="GO" id="GO:0006081">
    <property type="term" value="P:aldehyde metabolic process"/>
    <property type="evidence" value="ECO:0007669"/>
    <property type="project" value="InterPro"/>
</dbReference>
<reference evidence="10 11" key="2">
    <citation type="submission" date="2024-05" db="EMBL/GenBank/DDBJ databases">
        <authorList>
            <person name="Chen Y."/>
            <person name="Shah S."/>
            <person name="Dougan E. K."/>
            <person name="Thang M."/>
            <person name="Chan C."/>
        </authorList>
    </citation>
    <scope>NUCLEOTIDE SEQUENCE [LARGE SCALE GENOMIC DNA]</scope>
</reference>
<dbReference type="CDD" id="cd07087">
    <property type="entry name" value="ALDH_F3-13-14_CALDH-like"/>
    <property type="match status" value="1"/>
</dbReference>
<dbReference type="InterPro" id="IPR016163">
    <property type="entry name" value="Ald_DH_C"/>
</dbReference>
<dbReference type="PANTHER" id="PTHR43570">
    <property type="entry name" value="ALDEHYDE DEHYDROGENASE"/>
    <property type="match status" value="1"/>
</dbReference>
<dbReference type="Gene3D" id="3.40.605.10">
    <property type="entry name" value="Aldehyde Dehydrogenase, Chain A, domain 1"/>
    <property type="match status" value="1"/>
</dbReference>
<evidence type="ECO:0000256" key="3">
    <source>
        <dbReference type="ARBA" id="ARBA00023027"/>
    </source>
</evidence>
<dbReference type="FunFam" id="3.40.309.10:FF:000003">
    <property type="entry name" value="Aldehyde dehydrogenase"/>
    <property type="match status" value="1"/>
</dbReference>
<feature type="active site" evidence="5">
    <location>
        <position position="248"/>
    </location>
</feature>
<evidence type="ECO:0000256" key="2">
    <source>
        <dbReference type="ARBA" id="ARBA00023002"/>
    </source>
</evidence>
<dbReference type="InterPro" id="IPR012394">
    <property type="entry name" value="Aldehyde_DH_NAD(P)"/>
</dbReference>
<keyword evidence="2 4" id="KW-0560">Oxidoreductase</keyword>
<dbReference type="AlphaFoldDB" id="A0A9P1D6Z5"/>
<accession>A0A9P1D6Z5</accession>
<dbReference type="InterPro" id="IPR029510">
    <property type="entry name" value="Ald_DH_CS_GLU"/>
</dbReference>
<feature type="active site" evidence="5 6">
    <location>
        <position position="214"/>
    </location>
</feature>
<evidence type="ECO:0000259" key="8">
    <source>
        <dbReference type="Pfam" id="PF00171"/>
    </source>
</evidence>
<dbReference type="FunFam" id="3.40.605.10:FF:000004">
    <property type="entry name" value="Aldehyde dehydrogenase"/>
    <property type="match status" value="1"/>
</dbReference>
<dbReference type="PIRSF" id="PIRSF036492">
    <property type="entry name" value="ALDH"/>
    <property type="match status" value="1"/>
</dbReference>
<evidence type="ECO:0000313" key="11">
    <source>
        <dbReference type="Proteomes" id="UP001152797"/>
    </source>
</evidence>
<name>A0A9P1D6Z5_9DINO</name>
<evidence type="ECO:0000313" key="10">
    <source>
        <dbReference type="EMBL" id="CAL4791407.1"/>
    </source>
</evidence>
<protein>
    <recommendedName>
        <fullName evidence="4">Aldehyde dehydrogenase</fullName>
    </recommendedName>
</protein>
<dbReference type="EMBL" id="CAMXCT030003365">
    <property type="protein sequence ID" value="CAL4791407.1"/>
    <property type="molecule type" value="Genomic_DNA"/>
</dbReference>
<organism evidence="9">
    <name type="scientific">Cladocopium goreaui</name>
    <dbReference type="NCBI Taxonomy" id="2562237"/>
    <lineage>
        <taxon>Eukaryota</taxon>
        <taxon>Sar</taxon>
        <taxon>Alveolata</taxon>
        <taxon>Dinophyceae</taxon>
        <taxon>Suessiales</taxon>
        <taxon>Symbiodiniaceae</taxon>
        <taxon>Cladocopium</taxon>
    </lineage>
</organism>
<dbReference type="EMBL" id="CAMXCT020003365">
    <property type="protein sequence ID" value="CAL1157470.1"/>
    <property type="molecule type" value="Genomic_DNA"/>
</dbReference>
<evidence type="ECO:0000256" key="5">
    <source>
        <dbReference type="PIRSR" id="PIRSR036492-1"/>
    </source>
</evidence>
<sequence length="501" mass="55778">MAPTMSVDELTAEYGQMIDKMRKTFDTGKTRNLWWRKQQLRQLIKMYQENHEEIGATINADMGGTKMRAMGEIAPVTSADDCLTNIDEWSRDRWVGGLFDRQYVRPEPKGVVLIIAPWNVPWQLTMRPLTAAIAAGNAVVLKPSELNPRTAPLMEKLVHKYMDPECFRVVQGAVEETTALLNNRWDHIFYTGNGQVGRIVMAAAAKHLTTVTLELGGKSPVIVDETAKIDVAVKRIALMKWSLSGQICVAPDYVFVHQSVEKDFLDQLKAVVISSTGEDGKGRVDDFGMIVNEKHVDRLENLIQTSGGSILCGGAEGIEREERFVPPTIIHKPKMDAPIMQEEIFGPILPVMPYEDLETALKIIRSKDTPLAFYVFSQDSGNIEKALSHVQSGGVCINTVFEHLLPETLPFGGQGASGMGAYHGKFGFDEFSHRRAILVKSTLPGMRGTLFPLPQAGKAMPQWIYPVVMKLQFGIVPQSMKACWRGVYATLMAPIRRLFFA</sequence>
<dbReference type="EMBL" id="CAMXCT010003365">
    <property type="protein sequence ID" value="CAI4004095.1"/>
    <property type="molecule type" value="Genomic_DNA"/>
</dbReference>
<dbReference type="Gene3D" id="3.40.309.10">
    <property type="entry name" value="Aldehyde Dehydrogenase, Chain A, domain 2"/>
    <property type="match status" value="1"/>
</dbReference>
<proteinExistence type="inferred from homology"/>
<dbReference type="InterPro" id="IPR016161">
    <property type="entry name" value="Ald_DH/histidinol_DH"/>
</dbReference>
<dbReference type="InterPro" id="IPR015590">
    <property type="entry name" value="Aldehyde_DH_dom"/>
</dbReference>
<dbReference type="PROSITE" id="PS00687">
    <property type="entry name" value="ALDEHYDE_DEHYDR_GLU"/>
    <property type="match status" value="1"/>
</dbReference>
<gene>
    <name evidence="9" type="ORF">C1SCF055_LOCUS29911</name>
</gene>
<dbReference type="InterPro" id="IPR016162">
    <property type="entry name" value="Ald_DH_N"/>
</dbReference>
<dbReference type="GO" id="GO:0004029">
    <property type="term" value="F:aldehyde dehydrogenase (NAD+) activity"/>
    <property type="evidence" value="ECO:0007669"/>
    <property type="project" value="TreeGrafter"/>
</dbReference>
<keyword evidence="11" id="KW-1185">Reference proteome</keyword>
<keyword evidence="3" id="KW-0520">NAD</keyword>
<evidence type="ECO:0000256" key="7">
    <source>
        <dbReference type="RuleBase" id="RU003345"/>
    </source>
</evidence>
<feature type="domain" description="Aldehyde dehydrogenase" evidence="8">
    <location>
        <begin position="12"/>
        <end position="435"/>
    </location>
</feature>
<evidence type="ECO:0000256" key="1">
    <source>
        <dbReference type="ARBA" id="ARBA00009986"/>
    </source>
</evidence>
<dbReference type="SUPFAM" id="SSF53720">
    <property type="entry name" value="ALDH-like"/>
    <property type="match status" value="1"/>
</dbReference>
<dbReference type="OrthoDB" id="440325at2759"/>
<dbReference type="Proteomes" id="UP001152797">
    <property type="component" value="Unassembled WGS sequence"/>
</dbReference>
<comment type="caution">
    <text evidence="9">The sequence shown here is derived from an EMBL/GenBank/DDBJ whole genome shotgun (WGS) entry which is preliminary data.</text>
</comment>